<dbReference type="RefSeq" id="WP_089800802.1">
    <property type="nucleotide sequence ID" value="NZ_BJYE01000025.1"/>
</dbReference>
<keyword evidence="1" id="KW-0472">Membrane</keyword>
<dbReference type="Pfam" id="PF06898">
    <property type="entry name" value="YqfD"/>
    <property type="match status" value="1"/>
</dbReference>
<organism evidence="2 3">
    <name type="scientific">Halolactibacillus alkaliphilus</name>
    <dbReference type="NCBI Taxonomy" id="442899"/>
    <lineage>
        <taxon>Bacteria</taxon>
        <taxon>Bacillati</taxon>
        <taxon>Bacillota</taxon>
        <taxon>Bacilli</taxon>
        <taxon>Bacillales</taxon>
        <taxon>Bacillaceae</taxon>
        <taxon>Halolactibacillus</taxon>
    </lineage>
</organism>
<sequence length="385" mass="44410">MVRLKEIKISVKGTDKALKSYLQAMRLKNMTLTQLQRVEGGLTFFISSNDIIHLKRIKRHGVKVYFTDRSHVMKCRQWLMSNGHVICMSLASILLAVFLYHTLWFVEIDVKNPYDEAIILNHLRAMDIAPLKLKKNLPSAQQVSLDLKKALPQYRFFDIGIMGGIYQIVALEDTLKENLNGATYQYKSPKKGMVTSLIVYQGRRCVEVNQLVEKGEVLITGELNEKFTDEIASEKLESTRIPIKAELELNTWLKVTATYHIKQLFFHDIGEETTSYLLRINDWSFPLGLNDQDTSEEVLSKKQLLYIRPLKLTLEKIRRQTISGQTQNVTESEVYLLAQKQIAQNVLNQPNVEKIMDEKVLHQSIENGKVNVTIFFSVNESYRIE</sequence>
<evidence type="ECO:0008006" key="4">
    <source>
        <dbReference type="Google" id="ProtNLM"/>
    </source>
</evidence>
<dbReference type="Proteomes" id="UP000321400">
    <property type="component" value="Unassembled WGS sequence"/>
</dbReference>
<evidence type="ECO:0000313" key="3">
    <source>
        <dbReference type="Proteomes" id="UP000321400"/>
    </source>
</evidence>
<reference evidence="2 3" key="1">
    <citation type="submission" date="2019-07" db="EMBL/GenBank/DDBJ databases">
        <title>Whole genome shotgun sequence of Halolactibacillus alkaliphilus NBRC 103919.</title>
        <authorList>
            <person name="Hosoyama A."/>
            <person name="Uohara A."/>
            <person name="Ohji S."/>
            <person name="Ichikawa N."/>
        </authorList>
    </citation>
    <scope>NUCLEOTIDE SEQUENCE [LARGE SCALE GENOMIC DNA]</scope>
    <source>
        <strain evidence="2 3">NBRC 103919</strain>
    </source>
</reference>
<accession>A0A511X3B4</accession>
<dbReference type="STRING" id="442899.SAMN05720591_10790"/>
<feature type="transmembrane region" description="Helical" evidence="1">
    <location>
        <begin position="83"/>
        <end position="106"/>
    </location>
</feature>
<evidence type="ECO:0000256" key="1">
    <source>
        <dbReference type="SAM" id="Phobius"/>
    </source>
</evidence>
<keyword evidence="1" id="KW-1133">Transmembrane helix</keyword>
<gene>
    <name evidence="2" type="primary">yqfD</name>
    <name evidence="2" type="ORF">HAL01_18790</name>
</gene>
<keyword evidence="3" id="KW-1185">Reference proteome</keyword>
<name>A0A511X3B4_9BACI</name>
<keyword evidence="1" id="KW-0812">Transmembrane</keyword>
<evidence type="ECO:0000313" key="2">
    <source>
        <dbReference type="EMBL" id="GEN57415.1"/>
    </source>
</evidence>
<proteinExistence type="predicted"/>
<dbReference type="InterPro" id="IPR010690">
    <property type="entry name" value="YqfD"/>
</dbReference>
<dbReference type="OrthoDB" id="1640349at2"/>
<dbReference type="EMBL" id="BJYE01000025">
    <property type="protein sequence ID" value="GEN57415.1"/>
    <property type="molecule type" value="Genomic_DNA"/>
</dbReference>
<protein>
    <recommendedName>
        <fullName evidence="4">Sporulation protein YqfD</fullName>
    </recommendedName>
</protein>
<comment type="caution">
    <text evidence="2">The sequence shown here is derived from an EMBL/GenBank/DDBJ whole genome shotgun (WGS) entry which is preliminary data.</text>
</comment>
<dbReference type="AlphaFoldDB" id="A0A511X3B4"/>